<comment type="caution">
    <text evidence="2">The sequence shown here is derived from an EMBL/GenBank/DDBJ whole genome shotgun (WGS) entry which is preliminary data.</text>
</comment>
<dbReference type="EMBL" id="BMZO01000001">
    <property type="protein sequence ID" value="GHC61279.1"/>
    <property type="molecule type" value="Genomic_DNA"/>
</dbReference>
<evidence type="ECO:0000256" key="1">
    <source>
        <dbReference type="SAM" id="Phobius"/>
    </source>
</evidence>
<keyword evidence="1" id="KW-0812">Transmembrane</keyword>
<dbReference type="Proteomes" id="UP000641137">
    <property type="component" value="Unassembled WGS sequence"/>
</dbReference>
<feature type="transmembrane region" description="Helical" evidence="1">
    <location>
        <begin position="21"/>
        <end position="42"/>
    </location>
</feature>
<sequence>MPGFSIHRHSDAETRRYAIQTMALGAIVFAGIVAVAAIAIVVKAGLL</sequence>
<keyword evidence="3" id="KW-1185">Reference proteome</keyword>
<keyword evidence="1" id="KW-1133">Transmembrane helix</keyword>
<evidence type="ECO:0000313" key="2">
    <source>
        <dbReference type="EMBL" id="GHC61279.1"/>
    </source>
</evidence>
<keyword evidence="1" id="KW-0472">Membrane</keyword>
<reference evidence="2" key="2">
    <citation type="submission" date="2020-09" db="EMBL/GenBank/DDBJ databases">
        <authorList>
            <person name="Sun Q."/>
            <person name="Kim S."/>
        </authorList>
    </citation>
    <scope>NUCLEOTIDE SEQUENCE</scope>
    <source>
        <strain evidence="2">KCTC 42097</strain>
    </source>
</reference>
<evidence type="ECO:0000313" key="3">
    <source>
        <dbReference type="Proteomes" id="UP000641137"/>
    </source>
</evidence>
<proteinExistence type="predicted"/>
<dbReference type="RefSeq" id="WP_189486880.1">
    <property type="nucleotide sequence ID" value="NZ_BMZO01000001.1"/>
</dbReference>
<reference evidence="2" key="1">
    <citation type="journal article" date="2014" name="Int. J. Syst. Evol. Microbiol.">
        <title>Complete genome sequence of Corynebacterium casei LMG S-19264T (=DSM 44701T), isolated from a smear-ripened cheese.</title>
        <authorList>
            <consortium name="US DOE Joint Genome Institute (JGI-PGF)"/>
            <person name="Walter F."/>
            <person name="Albersmeier A."/>
            <person name="Kalinowski J."/>
            <person name="Ruckert C."/>
        </authorList>
    </citation>
    <scope>NUCLEOTIDE SEQUENCE</scope>
    <source>
        <strain evidence="2">KCTC 42097</strain>
    </source>
</reference>
<organism evidence="2 3">
    <name type="scientific">Limoniibacter endophyticus</name>
    <dbReference type="NCBI Taxonomy" id="1565040"/>
    <lineage>
        <taxon>Bacteria</taxon>
        <taxon>Pseudomonadati</taxon>
        <taxon>Pseudomonadota</taxon>
        <taxon>Alphaproteobacteria</taxon>
        <taxon>Hyphomicrobiales</taxon>
        <taxon>Bartonellaceae</taxon>
        <taxon>Limoniibacter</taxon>
    </lineage>
</organism>
<accession>A0A8J3DFI0</accession>
<dbReference type="AlphaFoldDB" id="A0A8J3DFI0"/>
<gene>
    <name evidence="2" type="ORF">GCM10010136_01740</name>
</gene>
<name>A0A8J3DFI0_9HYPH</name>
<protein>
    <submittedName>
        <fullName evidence="2">Uncharacterized protein</fullName>
    </submittedName>
</protein>